<dbReference type="SUPFAM" id="SSF53732">
    <property type="entry name" value="Aconitase iron-sulfur domain"/>
    <property type="match status" value="1"/>
</dbReference>
<evidence type="ECO:0000256" key="4">
    <source>
        <dbReference type="ARBA" id="ARBA00011738"/>
    </source>
</evidence>
<evidence type="ECO:0000256" key="1">
    <source>
        <dbReference type="ARBA" id="ARBA00003469"/>
    </source>
</evidence>
<accession>A0A1V9V925</accession>
<dbReference type="Pfam" id="PF09084">
    <property type="entry name" value="NMT1"/>
    <property type="match status" value="1"/>
</dbReference>
<evidence type="ECO:0000313" key="13">
    <source>
        <dbReference type="EMBL" id="OQR40492.1"/>
    </source>
</evidence>
<comment type="catalytic activity">
    <reaction evidence="11">
        <text>N(6)-(pyridoxal phosphate)-L-lysyl-[4-amino-5-hydroxymethyl-2-methylpyrimidine phosphate synthase] + L-histidyl-[4-amino-5-hydroxymethyl-2-methylpyrimidine phosphate synthase] + 2 Fe(3+) + 4 H2O = L-lysyl-[4-amino-5-hydroxymethyl-2-methylpyrimidine phosphate synthase] + (2S)-2-amino-5-hydroxy-4-oxopentanoyl-[4-amino-5-hydroxymethyl-2-methylpyrimidine phosphate synthase] + 4-amino-2-methyl-5-(phosphooxymethyl)pyrimidine + 3-oxopropanoate + 2 Fe(2+) + 2 H(+)</text>
        <dbReference type="Rhea" id="RHEA:65756"/>
        <dbReference type="Rhea" id="RHEA-COMP:16892"/>
        <dbReference type="Rhea" id="RHEA-COMP:16893"/>
        <dbReference type="Rhea" id="RHEA-COMP:16894"/>
        <dbReference type="Rhea" id="RHEA-COMP:16895"/>
        <dbReference type="ChEBI" id="CHEBI:15377"/>
        <dbReference type="ChEBI" id="CHEBI:15378"/>
        <dbReference type="ChEBI" id="CHEBI:29033"/>
        <dbReference type="ChEBI" id="CHEBI:29034"/>
        <dbReference type="ChEBI" id="CHEBI:29969"/>
        <dbReference type="ChEBI" id="CHEBI:29979"/>
        <dbReference type="ChEBI" id="CHEBI:33190"/>
        <dbReference type="ChEBI" id="CHEBI:58354"/>
        <dbReference type="ChEBI" id="CHEBI:143915"/>
        <dbReference type="ChEBI" id="CHEBI:157692"/>
    </reaction>
    <physiologicalReaction direction="left-to-right" evidence="11">
        <dbReference type="Rhea" id="RHEA:65757"/>
    </physiologicalReaction>
</comment>
<feature type="domain" description="SsuA/THI5-like" evidence="12">
    <location>
        <begin position="32"/>
        <end position="70"/>
    </location>
</feature>
<evidence type="ECO:0000256" key="6">
    <source>
        <dbReference type="ARBA" id="ARBA00022723"/>
    </source>
</evidence>
<keyword evidence="6" id="KW-0479">Metal-binding</keyword>
<proteinExistence type="inferred from homology"/>
<evidence type="ECO:0000256" key="5">
    <source>
        <dbReference type="ARBA" id="ARBA00022679"/>
    </source>
</evidence>
<name>A0A1V9V925_9BACT</name>
<sequence>MKKNIIYLLLIIFSTFLNANEKVVLQLKWFHQFQFAGYYAAKEKGFYDEVGLDVEIKQRDLKSNNIDEVFVGSCMTNIGLFRALGEVLKKLCDTILLLHNKHPCGTKDGA</sequence>
<evidence type="ECO:0000256" key="9">
    <source>
        <dbReference type="ARBA" id="ARBA00023004"/>
    </source>
</evidence>
<dbReference type="GO" id="GO:0009228">
    <property type="term" value="P:thiamine biosynthetic process"/>
    <property type="evidence" value="ECO:0007669"/>
    <property type="project" value="UniProtKB-KW"/>
</dbReference>
<gene>
    <name evidence="13" type="ORF">AS859_11535</name>
</gene>
<evidence type="ECO:0000256" key="2">
    <source>
        <dbReference type="ARBA" id="ARBA00004948"/>
    </source>
</evidence>
<evidence type="ECO:0000256" key="10">
    <source>
        <dbReference type="ARBA" id="ARBA00033171"/>
    </source>
</evidence>
<evidence type="ECO:0000256" key="8">
    <source>
        <dbReference type="ARBA" id="ARBA00022977"/>
    </source>
</evidence>
<evidence type="ECO:0000256" key="7">
    <source>
        <dbReference type="ARBA" id="ARBA00022898"/>
    </source>
</evidence>
<evidence type="ECO:0000313" key="14">
    <source>
        <dbReference type="Proteomes" id="UP000192599"/>
    </source>
</evidence>
<dbReference type="Proteomes" id="UP000192599">
    <property type="component" value="Unassembled WGS sequence"/>
</dbReference>
<evidence type="ECO:0000256" key="3">
    <source>
        <dbReference type="ARBA" id="ARBA00009406"/>
    </source>
</evidence>
<dbReference type="Gene3D" id="3.40.190.10">
    <property type="entry name" value="Periplasmic binding protein-like II"/>
    <property type="match status" value="1"/>
</dbReference>
<evidence type="ECO:0000256" key="11">
    <source>
        <dbReference type="ARBA" id="ARBA00048179"/>
    </source>
</evidence>
<dbReference type="AlphaFoldDB" id="A0A1V9V925"/>
<dbReference type="PANTHER" id="PTHR31528">
    <property type="entry name" value="4-AMINO-5-HYDROXYMETHYL-2-METHYLPYRIMIDINE PHOSPHATE SYNTHASE THI11-RELATED"/>
    <property type="match status" value="1"/>
</dbReference>
<keyword evidence="7" id="KW-0663">Pyridoxal phosphate</keyword>
<reference evidence="13 14" key="1">
    <citation type="submission" date="2017-04" db="EMBL/GenBank/DDBJ databases">
        <title>Accumulation and expression of multiple antibiotic resistance genes in Arcobacter cryaerophilus that thrives in sewage.</title>
        <authorList>
            <person name="Millar J.A."/>
            <person name="Raghavan R."/>
        </authorList>
    </citation>
    <scope>NUCLEOTIDE SEQUENCE [LARGE SCALE GENOMIC DNA]</scope>
    <source>
        <strain evidence="13 14">AZT-1</strain>
    </source>
</reference>
<evidence type="ECO:0000259" key="12">
    <source>
        <dbReference type="Pfam" id="PF09084"/>
    </source>
</evidence>
<dbReference type="InterPro" id="IPR015168">
    <property type="entry name" value="SsuA/THI5"/>
</dbReference>
<protein>
    <recommendedName>
        <fullName evidence="10">Thiamine pyrimidine synthase</fullName>
    </recommendedName>
</protein>
<organism evidence="13 14">
    <name type="scientific">Aliarcobacter cryaerophilus</name>
    <dbReference type="NCBI Taxonomy" id="28198"/>
    <lineage>
        <taxon>Bacteria</taxon>
        <taxon>Pseudomonadati</taxon>
        <taxon>Campylobacterota</taxon>
        <taxon>Epsilonproteobacteria</taxon>
        <taxon>Campylobacterales</taxon>
        <taxon>Arcobacteraceae</taxon>
        <taxon>Aliarcobacter</taxon>
    </lineage>
</organism>
<dbReference type="InterPro" id="IPR036008">
    <property type="entry name" value="Aconitase_4Fe-4S_dom"/>
</dbReference>
<comment type="function">
    <text evidence="1">Responsible for the formation of the pyrimidine heterocycle in the thiamine biosynthesis pathway. Catalyzes the formation of hydroxymethylpyrimidine phosphate (HMP-P) from histidine and pyridoxal phosphate (PLP). The protein uses PLP and the active site histidine to form HMP-P, generating an inactive enzyme. The enzyme can only undergo a single turnover, which suggests it is a suicide enzyme.</text>
</comment>
<dbReference type="PANTHER" id="PTHR31528:SF1">
    <property type="entry name" value="4-AMINO-5-HYDROXYMETHYL-2-METHYLPYRIMIDINE PHOSPHATE SYNTHASE THI11-RELATED"/>
    <property type="match status" value="1"/>
</dbReference>
<dbReference type="EMBL" id="LNTC01000436">
    <property type="protein sequence ID" value="OQR40492.1"/>
    <property type="molecule type" value="Genomic_DNA"/>
</dbReference>
<comment type="caution">
    <text evidence="13">The sequence shown here is derived from an EMBL/GenBank/DDBJ whole genome shotgun (WGS) entry which is preliminary data.</text>
</comment>
<keyword evidence="5" id="KW-0808">Transferase</keyword>
<keyword evidence="8" id="KW-0784">Thiamine biosynthesis</keyword>
<dbReference type="InterPro" id="IPR027939">
    <property type="entry name" value="NMT1/THI5"/>
</dbReference>
<feature type="non-terminal residue" evidence="13">
    <location>
        <position position="110"/>
    </location>
</feature>
<keyword evidence="9" id="KW-0408">Iron</keyword>
<comment type="similarity">
    <text evidence="3">Belongs to the NMT1/THI5 family.</text>
</comment>
<dbReference type="GO" id="GO:0016740">
    <property type="term" value="F:transferase activity"/>
    <property type="evidence" value="ECO:0007669"/>
    <property type="project" value="UniProtKB-KW"/>
</dbReference>
<comment type="subunit">
    <text evidence="4">Homodimer.</text>
</comment>
<dbReference type="GO" id="GO:0046872">
    <property type="term" value="F:metal ion binding"/>
    <property type="evidence" value="ECO:0007669"/>
    <property type="project" value="UniProtKB-KW"/>
</dbReference>
<comment type="pathway">
    <text evidence="2">Cofactor biosynthesis; thiamine diphosphate biosynthesis.</text>
</comment>